<proteinExistence type="predicted"/>
<keyword evidence="2" id="KW-1185">Reference proteome</keyword>
<dbReference type="AlphaFoldDB" id="A0A133VAR4"/>
<organism evidence="1 2">
    <name type="scientific">candidate division MSBL1 archaeon SCGC-AAA261F19</name>
    <dbReference type="NCBI Taxonomy" id="1698275"/>
    <lineage>
        <taxon>Archaea</taxon>
        <taxon>Methanobacteriati</taxon>
        <taxon>Methanobacteriota</taxon>
        <taxon>candidate division MSBL1</taxon>
    </lineage>
</organism>
<evidence type="ECO:0000313" key="2">
    <source>
        <dbReference type="Proteomes" id="UP000070565"/>
    </source>
</evidence>
<gene>
    <name evidence="1" type="ORF">AKJ45_01330</name>
</gene>
<evidence type="ECO:0000313" key="1">
    <source>
        <dbReference type="EMBL" id="KXB03533.1"/>
    </source>
</evidence>
<sequence>MLVCPEEVRILVKLDINEKVSVDVSKDNGKYFFDILDTTGDEPIRVGIFDTYKNLRDSKFARAQLRNEIRKYHPNDPGSSTELDRQIMQEVLKADEIFG</sequence>
<accession>A0A133VAR4</accession>
<dbReference type="Proteomes" id="UP000070565">
    <property type="component" value="Unassembled WGS sequence"/>
</dbReference>
<dbReference type="EMBL" id="LHXZ01000010">
    <property type="protein sequence ID" value="KXB03533.1"/>
    <property type="molecule type" value="Genomic_DNA"/>
</dbReference>
<comment type="caution">
    <text evidence="1">The sequence shown here is derived from an EMBL/GenBank/DDBJ whole genome shotgun (WGS) entry which is preliminary data.</text>
</comment>
<name>A0A133VAR4_9EURY</name>
<reference evidence="1 2" key="1">
    <citation type="journal article" date="2016" name="Sci. Rep.">
        <title>Metabolic traits of an uncultured archaeal lineage -MSBL1- from brine pools of the Red Sea.</title>
        <authorList>
            <person name="Mwirichia R."/>
            <person name="Alam I."/>
            <person name="Rashid M."/>
            <person name="Vinu M."/>
            <person name="Ba-Alawi W."/>
            <person name="Anthony Kamau A."/>
            <person name="Kamanda Ngugi D."/>
            <person name="Goker M."/>
            <person name="Klenk H.P."/>
            <person name="Bajic V."/>
            <person name="Stingl U."/>
        </authorList>
    </citation>
    <scope>NUCLEOTIDE SEQUENCE [LARGE SCALE GENOMIC DNA]</scope>
    <source>
        <strain evidence="1">SCGC-AAA261F19</strain>
    </source>
</reference>
<protein>
    <submittedName>
        <fullName evidence="1">Uncharacterized protein</fullName>
    </submittedName>
</protein>